<name>A0ABU3GML6_9SPHI</name>
<reference evidence="4" key="1">
    <citation type="submission" date="2023-07" db="EMBL/GenBank/DDBJ databases">
        <title>Functional and genomic diversity of the sorghum phyllosphere microbiome.</title>
        <authorList>
            <person name="Shade A."/>
        </authorList>
    </citation>
    <scope>NUCLEOTIDE SEQUENCE [LARGE SCALE GENOMIC DNA]</scope>
    <source>
        <strain evidence="4">SORGH_AS_0422</strain>
    </source>
</reference>
<feature type="compositionally biased region" description="Polar residues" evidence="1">
    <location>
        <begin position="100"/>
        <end position="113"/>
    </location>
</feature>
<organism evidence="3 4">
    <name type="scientific">Mucilaginibacter terrae</name>
    <dbReference type="NCBI Taxonomy" id="1955052"/>
    <lineage>
        <taxon>Bacteria</taxon>
        <taxon>Pseudomonadati</taxon>
        <taxon>Bacteroidota</taxon>
        <taxon>Sphingobacteriia</taxon>
        <taxon>Sphingobacteriales</taxon>
        <taxon>Sphingobacteriaceae</taxon>
        <taxon>Mucilaginibacter</taxon>
    </lineage>
</organism>
<evidence type="ECO:0000313" key="4">
    <source>
        <dbReference type="Proteomes" id="UP001258315"/>
    </source>
</evidence>
<keyword evidence="4" id="KW-1185">Reference proteome</keyword>
<gene>
    <name evidence="3" type="ORF">QE417_000100</name>
</gene>
<protein>
    <submittedName>
        <fullName evidence="3">Uncharacterized protein</fullName>
    </submittedName>
</protein>
<dbReference type="RefSeq" id="WP_311946820.1">
    <property type="nucleotide sequence ID" value="NZ_JAVLVU010000001.1"/>
</dbReference>
<sequence length="113" mass="12529">MKFFKDKNTHATENPASDRAAAAIANAILHLKKRLATAINLWFNGFSKRQQRWILGLVTVSIITWLLSTLNGPFNAFSKQSKVPYSAAHIGQPSDLPIPQNGQKQLTDSLTIK</sequence>
<keyword evidence="2" id="KW-0812">Transmembrane</keyword>
<evidence type="ECO:0000256" key="2">
    <source>
        <dbReference type="SAM" id="Phobius"/>
    </source>
</evidence>
<proteinExistence type="predicted"/>
<dbReference type="EMBL" id="JAVLVU010000001">
    <property type="protein sequence ID" value="MDT3401028.1"/>
    <property type="molecule type" value="Genomic_DNA"/>
</dbReference>
<evidence type="ECO:0000313" key="3">
    <source>
        <dbReference type="EMBL" id="MDT3401028.1"/>
    </source>
</evidence>
<feature type="region of interest" description="Disordered" evidence="1">
    <location>
        <begin position="91"/>
        <end position="113"/>
    </location>
</feature>
<evidence type="ECO:0000256" key="1">
    <source>
        <dbReference type="SAM" id="MobiDB-lite"/>
    </source>
</evidence>
<accession>A0ABU3GML6</accession>
<comment type="caution">
    <text evidence="3">The sequence shown here is derived from an EMBL/GenBank/DDBJ whole genome shotgun (WGS) entry which is preliminary data.</text>
</comment>
<feature type="transmembrane region" description="Helical" evidence="2">
    <location>
        <begin position="53"/>
        <end position="74"/>
    </location>
</feature>
<keyword evidence="2" id="KW-0472">Membrane</keyword>
<keyword evidence="2" id="KW-1133">Transmembrane helix</keyword>
<dbReference type="Proteomes" id="UP001258315">
    <property type="component" value="Unassembled WGS sequence"/>
</dbReference>